<dbReference type="SUPFAM" id="SSF48264">
    <property type="entry name" value="Cytochrome P450"/>
    <property type="match status" value="1"/>
</dbReference>
<evidence type="ECO:0000256" key="4">
    <source>
        <dbReference type="ARBA" id="ARBA00022723"/>
    </source>
</evidence>
<dbReference type="GO" id="GO:0005506">
    <property type="term" value="F:iron ion binding"/>
    <property type="evidence" value="ECO:0007669"/>
    <property type="project" value="InterPro"/>
</dbReference>
<dbReference type="PRINTS" id="PR00359">
    <property type="entry name" value="BP450"/>
</dbReference>
<dbReference type="AlphaFoldDB" id="A0A9X2E807"/>
<dbReference type="Pfam" id="PF00067">
    <property type="entry name" value="p450"/>
    <property type="match status" value="1"/>
</dbReference>
<evidence type="ECO:0000256" key="3">
    <source>
        <dbReference type="ARBA" id="ARBA00022617"/>
    </source>
</evidence>
<evidence type="ECO:0000256" key="5">
    <source>
        <dbReference type="ARBA" id="ARBA00023002"/>
    </source>
</evidence>
<gene>
    <name evidence="8" type="ORF">NDR86_06855</name>
</gene>
<protein>
    <submittedName>
        <fullName evidence="8">Cytochrome P450</fullName>
    </submittedName>
</protein>
<evidence type="ECO:0000256" key="6">
    <source>
        <dbReference type="ARBA" id="ARBA00023004"/>
    </source>
</evidence>
<comment type="caution">
    <text evidence="8">The sequence shown here is derived from an EMBL/GenBank/DDBJ whole genome shotgun (WGS) entry which is preliminary data.</text>
</comment>
<keyword evidence="7" id="KW-0503">Monooxygenase</keyword>
<keyword evidence="6" id="KW-0408">Iron</keyword>
<keyword evidence="3" id="KW-0349">Heme</keyword>
<organism evidence="8 9">
    <name type="scientific">Nocardia pulmonis</name>
    <dbReference type="NCBI Taxonomy" id="2951408"/>
    <lineage>
        <taxon>Bacteria</taxon>
        <taxon>Bacillati</taxon>
        <taxon>Actinomycetota</taxon>
        <taxon>Actinomycetes</taxon>
        <taxon>Mycobacteriales</taxon>
        <taxon>Nocardiaceae</taxon>
        <taxon>Nocardia</taxon>
    </lineage>
</organism>
<dbReference type="GO" id="GO:0016705">
    <property type="term" value="F:oxidoreductase activity, acting on paired donors, with incorporation or reduction of molecular oxygen"/>
    <property type="evidence" value="ECO:0007669"/>
    <property type="project" value="InterPro"/>
</dbReference>
<evidence type="ECO:0000313" key="9">
    <source>
        <dbReference type="Proteomes" id="UP001139157"/>
    </source>
</evidence>
<name>A0A9X2E807_9NOCA</name>
<reference evidence="8" key="1">
    <citation type="submission" date="2022-06" db="EMBL/GenBank/DDBJ databases">
        <title>Novel species in genus nocardia.</title>
        <authorList>
            <person name="Li F."/>
        </authorList>
    </citation>
    <scope>NUCLEOTIDE SEQUENCE</scope>
    <source>
        <strain evidence="8">CDC141</strain>
    </source>
</reference>
<dbReference type="PANTHER" id="PTHR46696">
    <property type="entry name" value="P450, PUTATIVE (EUROFUNG)-RELATED"/>
    <property type="match status" value="1"/>
</dbReference>
<keyword evidence="4" id="KW-0479">Metal-binding</keyword>
<evidence type="ECO:0000256" key="2">
    <source>
        <dbReference type="ARBA" id="ARBA00010617"/>
    </source>
</evidence>
<dbReference type="InterPro" id="IPR001128">
    <property type="entry name" value="Cyt_P450"/>
</dbReference>
<dbReference type="EMBL" id="JAMRXG010000002">
    <property type="protein sequence ID" value="MCM6773188.1"/>
    <property type="molecule type" value="Genomic_DNA"/>
</dbReference>
<dbReference type="Gene3D" id="1.10.630.10">
    <property type="entry name" value="Cytochrome P450"/>
    <property type="match status" value="1"/>
</dbReference>
<dbReference type="InterPro" id="IPR002397">
    <property type="entry name" value="Cyt_P450_B"/>
</dbReference>
<dbReference type="GO" id="GO:0004497">
    <property type="term" value="F:monooxygenase activity"/>
    <property type="evidence" value="ECO:0007669"/>
    <property type="project" value="UniProtKB-KW"/>
</dbReference>
<dbReference type="PANTHER" id="PTHR46696:SF1">
    <property type="entry name" value="CYTOCHROME P450 YJIB-RELATED"/>
    <property type="match status" value="1"/>
</dbReference>
<dbReference type="InterPro" id="IPR036396">
    <property type="entry name" value="Cyt_P450_sf"/>
</dbReference>
<dbReference type="Proteomes" id="UP001139157">
    <property type="component" value="Unassembled WGS sequence"/>
</dbReference>
<evidence type="ECO:0000256" key="1">
    <source>
        <dbReference type="ARBA" id="ARBA00001971"/>
    </source>
</evidence>
<dbReference type="RefSeq" id="WP_251910168.1">
    <property type="nucleotide sequence ID" value="NZ_JAMRXG010000002.1"/>
</dbReference>
<accession>A0A9X2E807</accession>
<comment type="cofactor">
    <cofactor evidence="1">
        <name>heme</name>
        <dbReference type="ChEBI" id="CHEBI:30413"/>
    </cofactor>
</comment>
<evidence type="ECO:0000313" key="8">
    <source>
        <dbReference type="EMBL" id="MCM6773188.1"/>
    </source>
</evidence>
<comment type="similarity">
    <text evidence="2">Belongs to the cytochrome P450 family.</text>
</comment>
<proteinExistence type="inferred from homology"/>
<dbReference type="FunFam" id="1.10.630.10:FF:000018">
    <property type="entry name" value="Cytochrome P450 monooxygenase"/>
    <property type="match status" value="1"/>
</dbReference>
<keyword evidence="5" id="KW-0560">Oxidoreductase</keyword>
<sequence>MSDSPIDLLTPELMDDPVRTYASLRDQAPLVRVFFPGVPTPVWLVTRHEAVQSLLSDPRFVRDQGNLPGKTSAGAIVDEMAREYGLPPESLDYMYNSMVMKDGKDHTRLKSFVAPAFSARRINALRSYVEGLADRLLPPLVAAGSADLLADFAVPLAGSTIGEIVGVDEADRPRMSSWINDFLSGDPGRIMASGLHIVEYIKDLTERRRTNPADDLVSTLVRPADNGERLRDIEVSTMILFLLNTGQNPASHFIANATMMLLDHPDQLDKFRADPALMPHVIHETLRVAGTVPIGPSVYAMEDMDFHGVQVRQGDALMPALFAANHDPKKFDHPEQYDVTRVPERVETHLSFAHGPHYCMGAALARLEAEVVLERLFLRQEPPALAVARDKVEYLQIPPGKSFMRSLPVRFR</sequence>
<evidence type="ECO:0000256" key="7">
    <source>
        <dbReference type="ARBA" id="ARBA00023033"/>
    </source>
</evidence>
<keyword evidence="9" id="KW-1185">Reference proteome</keyword>
<dbReference type="GO" id="GO:0020037">
    <property type="term" value="F:heme binding"/>
    <property type="evidence" value="ECO:0007669"/>
    <property type="project" value="InterPro"/>
</dbReference>